<gene>
    <name evidence="7" type="primary">ywqE</name>
    <name evidence="7" type="ORF">IBLFYP30_01069</name>
    <name evidence="6" type="ORF">LIP50_13515</name>
</gene>
<keyword evidence="8" id="KW-1185">Reference proteome</keyword>
<comment type="catalytic activity">
    <reaction evidence="5">
        <text>O-phospho-L-tyrosyl-[protein] + H2O = L-tyrosyl-[protein] + phosphate</text>
        <dbReference type="Rhea" id="RHEA:10684"/>
        <dbReference type="Rhea" id="RHEA-COMP:10136"/>
        <dbReference type="Rhea" id="RHEA-COMP:20101"/>
        <dbReference type="ChEBI" id="CHEBI:15377"/>
        <dbReference type="ChEBI" id="CHEBI:43474"/>
        <dbReference type="ChEBI" id="CHEBI:46858"/>
        <dbReference type="ChEBI" id="CHEBI:61978"/>
        <dbReference type="EC" id="3.1.3.48"/>
    </reaction>
</comment>
<evidence type="ECO:0000256" key="2">
    <source>
        <dbReference type="ARBA" id="ARBA00013064"/>
    </source>
</evidence>
<evidence type="ECO:0000313" key="8">
    <source>
        <dbReference type="Proteomes" id="UP001299409"/>
    </source>
</evidence>
<reference evidence="6 8" key="2">
    <citation type="submission" date="2021-10" db="EMBL/GenBank/DDBJ databases">
        <title>Collection of gut derived symbiotic bacterial strains cultured from healthy donors.</title>
        <authorList>
            <person name="Lin H."/>
            <person name="Littmann E."/>
            <person name="Claire K."/>
            <person name="Pamer E."/>
        </authorList>
    </citation>
    <scope>NUCLEOTIDE SEQUENCE [LARGE SCALE GENOMIC DNA]</scope>
    <source>
        <strain evidence="6 8">MSK.17.68</strain>
    </source>
</reference>
<evidence type="ECO:0000256" key="4">
    <source>
        <dbReference type="ARBA" id="ARBA00022912"/>
    </source>
</evidence>
<dbReference type="Pfam" id="PF19567">
    <property type="entry name" value="CpsB_CapC"/>
    <property type="match status" value="1"/>
</dbReference>
<keyword evidence="4" id="KW-0904">Protein phosphatase</keyword>
<dbReference type="GO" id="GO:0004725">
    <property type="term" value="F:protein tyrosine phosphatase activity"/>
    <property type="evidence" value="ECO:0007669"/>
    <property type="project" value="UniProtKB-EC"/>
</dbReference>
<dbReference type="Gene3D" id="3.20.20.140">
    <property type="entry name" value="Metal-dependent hydrolases"/>
    <property type="match status" value="1"/>
</dbReference>
<dbReference type="EMBL" id="CACRUE010000009">
    <property type="protein sequence ID" value="VYT74681.1"/>
    <property type="molecule type" value="Genomic_DNA"/>
</dbReference>
<evidence type="ECO:0000256" key="1">
    <source>
        <dbReference type="ARBA" id="ARBA00005750"/>
    </source>
</evidence>
<sequence>MIDVHCHILPDVDDGSECMQESINMAMIAKEQGIDKIIATPHYHPEFKYLKGEELNKVCEEFKKQLKENNIDIEIYLGNEIYFTYDLIEKISELDFYCLNKSKYILIEFPPTNFPLNLCNIVYELKQKGFIPVLAHVERYIKIHDDPEIIYDCIKTGAIIQINSSSLIGKQGKEIQRFCNLLIGRNMVHLVATDAHGSQRRRPMMKDAYQYIEKKYSKEIADNLFINNAQCILDNKEIIIEEPFEKSMEKVSFLKRIFRR</sequence>
<dbReference type="SUPFAM" id="SSF89550">
    <property type="entry name" value="PHP domain-like"/>
    <property type="match status" value="1"/>
</dbReference>
<dbReference type="PIRSF" id="PIRSF016557">
    <property type="entry name" value="Caps_synth_CpsB"/>
    <property type="match status" value="1"/>
</dbReference>
<dbReference type="InterPro" id="IPR016195">
    <property type="entry name" value="Pol/histidinol_Pase-like"/>
</dbReference>
<dbReference type="PANTHER" id="PTHR39181">
    <property type="entry name" value="TYROSINE-PROTEIN PHOSPHATASE YWQE"/>
    <property type="match status" value="1"/>
</dbReference>
<dbReference type="AlphaFoldDB" id="A0A6N2Z6G8"/>
<dbReference type="EMBL" id="JAJBMB010000018">
    <property type="protein sequence ID" value="MCB5447218.1"/>
    <property type="molecule type" value="Genomic_DNA"/>
</dbReference>
<reference evidence="7" key="1">
    <citation type="submission" date="2019-11" db="EMBL/GenBank/DDBJ databases">
        <authorList>
            <person name="Feng L."/>
        </authorList>
    </citation>
    <scope>NUCLEOTIDE SEQUENCE</scope>
    <source>
        <strain evidence="7">IbartlettiiLFYP30</strain>
    </source>
</reference>
<name>A0A6N2Z6G8_9FIRM</name>
<dbReference type="GO" id="GO:0030145">
    <property type="term" value="F:manganese ion binding"/>
    <property type="evidence" value="ECO:0007669"/>
    <property type="project" value="InterPro"/>
</dbReference>
<protein>
    <recommendedName>
        <fullName evidence="2">protein-tyrosine-phosphatase</fullName>
        <ecNumber evidence="2">3.1.3.48</ecNumber>
    </recommendedName>
</protein>
<dbReference type="InterPro" id="IPR016667">
    <property type="entry name" value="Caps_polysacc_synth_CpsB/CapC"/>
</dbReference>
<proteinExistence type="inferred from homology"/>
<evidence type="ECO:0000256" key="5">
    <source>
        <dbReference type="ARBA" id="ARBA00051722"/>
    </source>
</evidence>
<evidence type="ECO:0000313" key="7">
    <source>
        <dbReference type="EMBL" id="VYT74681.1"/>
    </source>
</evidence>
<organism evidence="7">
    <name type="scientific">Intestinibacter bartlettii</name>
    <dbReference type="NCBI Taxonomy" id="261299"/>
    <lineage>
        <taxon>Bacteria</taxon>
        <taxon>Bacillati</taxon>
        <taxon>Bacillota</taxon>
        <taxon>Clostridia</taxon>
        <taxon>Peptostreptococcales</taxon>
        <taxon>Peptostreptococcaceae</taxon>
        <taxon>Intestinibacter</taxon>
    </lineage>
</organism>
<dbReference type="Proteomes" id="UP001299409">
    <property type="component" value="Unassembled WGS sequence"/>
</dbReference>
<dbReference type="PANTHER" id="PTHR39181:SF1">
    <property type="entry name" value="TYROSINE-PROTEIN PHOSPHATASE YWQE"/>
    <property type="match status" value="1"/>
</dbReference>
<comment type="similarity">
    <text evidence="1">Belongs to the metallo-dependent hydrolases superfamily. CpsB/CapC family.</text>
</comment>
<dbReference type="EC" id="3.1.3.48" evidence="2"/>
<accession>A0A6N2Z6G8</accession>
<evidence type="ECO:0000313" key="6">
    <source>
        <dbReference type="EMBL" id="MCB5447218.1"/>
    </source>
</evidence>
<dbReference type="RefSeq" id="WP_156530608.1">
    <property type="nucleotide sequence ID" value="NZ_BAABXU010000001.1"/>
</dbReference>
<evidence type="ECO:0000256" key="3">
    <source>
        <dbReference type="ARBA" id="ARBA00022801"/>
    </source>
</evidence>
<keyword evidence="3 7" id="KW-0378">Hydrolase</keyword>